<accession>A0A0M3I2E8</accession>
<evidence type="ECO:0000313" key="2">
    <source>
        <dbReference type="WBParaSite" id="ALUE_0001066001-mRNA-1"/>
    </source>
</evidence>
<proteinExistence type="predicted"/>
<dbReference type="Proteomes" id="UP000036681">
    <property type="component" value="Unplaced"/>
</dbReference>
<name>A0A0M3I2E8_ASCLU</name>
<reference evidence="2" key="1">
    <citation type="submission" date="2017-02" db="UniProtKB">
        <authorList>
            <consortium name="WormBaseParasite"/>
        </authorList>
    </citation>
    <scope>IDENTIFICATION</scope>
</reference>
<keyword evidence="1" id="KW-1185">Reference proteome</keyword>
<sequence length="72" mass="8039">MCFCLFLSIEKNGKLIWTCIGTEQNANSHQLTAESTVPFVIISQKDRWTIQSMDEMTHGNGSGENFLGTTAR</sequence>
<protein>
    <submittedName>
        <fullName evidence="2">Secreted protein</fullName>
    </submittedName>
</protein>
<evidence type="ECO:0000313" key="1">
    <source>
        <dbReference type="Proteomes" id="UP000036681"/>
    </source>
</evidence>
<dbReference type="AlphaFoldDB" id="A0A0M3I2E8"/>
<organism evidence="1 2">
    <name type="scientific">Ascaris lumbricoides</name>
    <name type="common">Giant roundworm</name>
    <dbReference type="NCBI Taxonomy" id="6252"/>
    <lineage>
        <taxon>Eukaryota</taxon>
        <taxon>Metazoa</taxon>
        <taxon>Ecdysozoa</taxon>
        <taxon>Nematoda</taxon>
        <taxon>Chromadorea</taxon>
        <taxon>Rhabditida</taxon>
        <taxon>Spirurina</taxon>
        <taxon>Ascaridomorpha</taxon>
        <taxon>Ascaridoidea</taxon>
        <taxon>Ascarididae</taxon>
        <taxon>Ascaris</taxon>
    </lineage>
</organism>
<dbReference type="WBParaSite" id="ALUE_0001066001-mRNA-1">
    <property type="protein sequence ID" value="ALUE_0001066001-mRNA-1"/>
    <property type="gene ID" value="ALUE_0001066001"/>
</dbReference>